<dbReference type="Pfam" id="PF09345">
    <property type="entry name" value="SiaC"/>
    <property type="match status" value="1"/>
</dbReference>
<dbReference type="RefSeq" id="WP_066622058.1">
    <property type="nucleotide sequence ID" value="NZ_FQXL01000036.1"/>
</dbReference>
<accession>A0A161YP44</accession>
<name>A0A161YP44_9CLOT</name>
<evidence type="ECO:0000313" key="2">
    <source>
        <dbReference type="EMBL" id="KZL92522.1"/>
    </source>
</evidence>
<keyword evidence="3" id="KW-1185">Reference proteome</keyword>
<comment type="caution">
    <text evidence="2">The sequence shown here is derived from an EMBL/GenBank/DDBJ whole genome shotgun (WGS) entry which is preliminary data.</text>
</comment>
<evidence type="ECO:0000313" key="3">
    <source>
        <dbReference type="Proteomes" id="UP000076603"/>
    </source>
</evidence>
<sequence length="125" mass="14340">MENLIIEKTKSTPGINFDAASGLMQLKGESFPENVVKFYAPVIDWIKDYLSCETKEITLEFEIIYFNSSTSKVFMTIFDLLDEEVANGKSIKVKWLCDSENETAIECGEEFQEDVKLLPFEIETF</sequence>
<dbReference type="STRING" id="1121326.CLMAG_23360"/>
<dbReference type="Proteomes" id="UP000076603">
    <property type="component" value="Unassembled WGS sequence"/>
</dbReference>
<gene>
    <name evidence="2" type="ORF">CLMAG_23360</name>
</gene>
<dbReference type="AlphaFoldDB" id="A0A161YP44"/>
<dbReference type="OrthoDB" id="5297629at2"/>
<feature type="domain" description="SiaC family regulatory phosphoprotein" evidence="1">
    <location>
        <begin position="6"/>
        <end position="123"/>
    </location>
</feature>
<proteinExistence type="predicted"/>
<evidence type="ECO:0000259" key="1">
    <source>
        <dbReference type="Pfam" id="PF09345"/>
    </source>
</evidence>
<dbReference type="InterPro" id="IPR018530">
    <property type="entry name" value="SiaC"/>
</dbReference>
<protein>
    <recommendedName>
        <fullName evidence="1">SiaC family regulatory phosphoprotein domain-containing protein</fullName>
    </recommendedName>
</protein>
<reference evidence="2 3" key="1">
    <citation type="submission" date="2016-04" db="EMBL/GenBank/DDBJ databases">
        <title>Genome sequence of Clostridium magnum DSM 2767.</title>
        <authorList>
            <person name="Poehlein A."/>
            <person name="Uhlig R."/>
            <person name="Fischer R."/>
            <person name="Bahl H."/>
            <person name="Daniel R."/>
        </authorList>
    </citation>
    <scope>NUCLEOTIDE SEQUENCE [LARGE SCALE GENOMIC DNA]</scope>
    <source>
        <strain evidence="2 3">DSM 2767</strain>
    </source>
</reference>
<dbReference type="EMBL" id="LWAE01000002">
    <property type="protein sequence ID" value="KZL92522.1"/>
    <property type="molecule type" value="Genomic_DNA"/>
</dbReference>
<dbReference type="PATRIC" id="fig|1121326.3.peg.2333"/>
<organism evidence="2 3">
    <name type="scientific">Clostridium magnum DSM 2767</name>
    <dbReference type="NCBI Taxonomy" id="1121326"/>
    <lineage>
        <taxon>Bacteria</taxon>
        <taxon>Bacillati</taxon>
        <taxon>Bacillota</taxon>
        <taxon>Clostridia</taxon>
        <taxon>Eubacteriales</taxon>
        <taxon>Clostridiaceae</taxon>
        <taxon>Clostridium</taxon>
    </lineage>
</organism>